<comment type="subcellular location">
    <subcellularLocation>
        <location evidence="1">Lysosome membrane</location>
        <topology evidence="1">Multi-pass membrane protein</topology>
    </subcellularLocation>
</comment>
<dbReference type="Pfam" id="PF04193">
    <property type="entry name" value="PQ-loop"/>
    <property type="match status" value="2"/>
</dbReference>
<gene>
    <name evidence="12" type="ORF">BU26DRAFT_150096</name>
</gene>
<evidence type="ECO:0000256" key="8">
    <source>
        <dbReference type="ARBA" id="ARBA00023136"/>
    </source>
</evidence>
<dbReference type="RefSeq" id="XP_033690050.1">
    <property type="nucleotide sequence ID" value="XM_033819966.1"/>
</dbReference>
<dbReference type="OrthoDB" id="75720at2759"/>
<keyword evidence="3" id="KW-0813">Transport</keyword>
<dbReference type="PANTHER" id="PTHR13131">
    <property type="entry name" value="CYSTINOSIN"/>
    <property type="match status" value="1"/>
</dbReference>
<dbReference type="Proteomes" id="UP000800094">
    <property type="component" value="Unassembled WGS sequence"/>
</dbReference>
<protein>
    <submittedName>
        <fullName evidence="12">L-cystine transporter-like protein</fullName>
    </submittedName>
</protein>
<sequence length="286" mass="32280">MTETEIVVFAKALSRVLGWVYFLCWSGSFYPQPISNFRRKSTLGLAIDFPTLNVLGFSCYTISTAAFLYSPTIRSQYAYRHPSNAETTVRFNDFLFAGHGAILCVIIYSQFFPAVWGFKVGSRQKASRAALGIFWGSILGILIVALLAQTWGKDGGYDPEGWAWIDVIYALGYVKLITVVVKYMPQVWVNYKRKSTVGWSIYPMLLDFAGGWLSLAQLVIDSSLQADWTGITGNPVKFGLSNISIVFDVIFILQHYVLYRHPPKNIDEGEEDWGSEQERLLSPRIH</sequence>
<dbReference type="GO" id="GO:0005774">
    <property type="term" value="C:vacuolar membrane"/>
    <property type="evidence" value="ECO:0007669"/>
    <property type="project" value="TreeGrafter"/>
</dbReference>
<evidence type="ECO:0000256" key="9">
    <source>
        <dbReference type="ARBA" id="ARBA00023228"/>
    </source>
</evidence>
<dbReference type="SMART" id="SM00679">
    <property type="entry name" value="CTNS"/>
    <property type="match status" value="2"/>
</dbReference>
<proteinExistence type="inferred from homology"/>
<keyword evidence="13" id="KW-1185">Reference proteome</keyword>
<feature type="transmembrane region" description="Helical" evidence="11">
    <location>
        <begin position="161"/>
        <end position="181"/>
    </location>
</feature>
<dbReference type="PANTHER" id="PTHR13131:SF5">
    <property type="entry name" value="CYSTINOSIN"/>
    <property type="match status" value="1"/>
</dbReference>
<keyword evidence="8 11" id="KW-0472">Membrane</keyword>
<dbReference type="GeneID" id="54573296"/>
<dbReference type="InterPro" id="IPR005282">
    <property type="entry name" value="LC_transporter"/>
</dbReference>
<evidence type="ECO:0000256" key="6">
    <source>
        <dbReference type="ARBA" id="ARBA00022847"/>
    </source>
</evidence>
<name>A0A6A6IXF2_9PLEO</name>
<keyword evidence="4 11" id="KW-0812">Transmembrane</keyword>
<dbReference type="NCBIfam" id="TIGR00951">
    <property type="entry name" value="2A43"/>
    <property type="match status" value="1"/>
</dbReference>
<feature type="transmembrane region" description="Helical" evidence="11">
    <location>
        <begin position="130"/>
        <end position="149"/>
    </location>
</feature>
<keyword evidence="6" id="KW-0769">Symport</keyword>
<comment type="catalytic activity">
    <reaction evidence="10">
        <text>L-cystine(out) + H(+)(out) = L-cystine(in) + H(+)(in)</text>
        <dbReference type="Rhea" id="RHEA:66172"/>
        <dbReference type="ChEBI" id="CHEBI:15378"/>
        <dbReference type="ChEBI" id="CHEBI:35491"/>
    </reaction>
    <physiologicalReaction direction="left-to-right" evidence="10">
        <dbReference type="Rhea" id="RHEA:66173"/>
    </physiologicalReaction>
</comment>
<evidence type="ECO:0000256" key="3">
    <source>
        <dbReference type="ARBA" id="ARBA00022448"/>
    </source>
</evidence>
<organism evidence="12 13">
    <name type="scientific">Trematosphaeria pertusa</name>
    <dbReference type="NCBI Taxonomy" id="390896"/>
    <lineage>
        <taxon>Eukaryota</taxon>
        <taxon>Fungi</taxon>
        <taxon>Dikarya</taxon>
        <taxon>Ascomycota</taxon>
        <taxon>Pezizomycotina</taxon>
        <taxon>Dothideomycetes</taxon>
        <taxon>Pleosporomycetidae</taxon>
        <taxon>Pleosporales</taxon>
        <taxon>Massarineae</taxon>
        <taxon>Trematosphaeriaceae</taxon>
        <taxon>Trematosphaeria</taxon>
    </lineage>
</organism>
<evidence type="ECO:0000256" key="4">
    <source>
        <dbReference type="ARBA" id="ARBA00022692"/>
    </source>
</evidence>
<dbReference type="AlphaFoldDB" id="A0A6A6IXF2"/>
<evidence type="ECO:0000256" key="1">
    <source>
        <dbReference type="ARBA" id="ARBA00004155"/>
    </source>
</evidence>
<keyword evidence="5" id="KW-0677">Repeat</keyword>
<dbReference type="GO" id="GO:0015184">
    <property type="term" value="F:L-cystine transmembrane transporter activity"/>
    <property type="evidence" value="ECO:0007669"/>
    <property type="project" value="TreeGrafter"/>
</dbReference>
<reference evidence="12" key="1">
    <citation type="journal article" date="2020" name="Stud. Mycol.">
        <title>101 Dothideomycetes genomes: a test case for predicting lifestyles and emergence of pathogens.</title>
        <authorList>
            <person name="Haridas S."/>
            <person name="Albert R."/>
            <person name="Binder M."/>
            <person name="Bloem J."/>
            <person name="Labutti K."/>
            <person name="Salamov A."/>
            <person name="Andreopoulos B."/>
            <person name="Baker S."/>
            <person name="Barry K."/>
            <person name="Bills G."/>
            <person name="Bluhm B."/>
            <person name="Cannon C."/>
            <person name="Castanera R."/>
            <person name="Culley D."/>
            <person name="Daum C."/>
            <person name="Ezra D."/>
            <person name="Gonzalez J."/>
            <person name="Henrissat B."/>
            <person name="Kuo A."/>
            <person name="Liang C."/>
            <person name="Lipzen A."/>
            <person name="Lutzoni F."/>
            <person name="Magnuson J."/>
            <person name="Mondo S."/>
            <person name="Nolan M."/>
            <person name="Ohm R."/>
            <person name="Pangilinan J."/>
            <person name="Park H.-J."/>
            <person name="Ramirez L."/>
            <person name="Alfaro M."/>
            <person name="Sun H."/>
            <person name="Tritt A."/>
            <person name="Yoshinaga Y."/>
            <person name="Zwiers L.-H."/>
            <person name="Turgeon B."/>
            <person name="Goodwin S."/>
            <person name="Spatafora J."/>
            <person name="Crous P."/>
            <person name="Grigoriev I."/>
        </authorList>
    </citation>
    <scope>NUCLEOTIDE SEQUENCE</scope>
    <source>
        <strain evidence="12">CBS 122368</strain>
    </source>
</reference>
<accession>A0A6A6IXF2</accession>
<dbReference type="EMBL" id="ML987190">
    <property type="protein sequence ID" value="KAF2255046.1"/>
    <property type="molecule type" value="Genomic_DNA"/>
</dbReference>
<dbReference type="Gene3D" id="1.20.1280.290">
    <property type="match status" value="2"/>
</dbReference>
<evidence type="ECO:0000256" key="10">
    <source>
        <dbReference type="ARBA" id="ARBA00048473"/>
    </source>
</evidence>
<feature type="transmembrane region" description="Helical" evidence="11">
    <location>
        <begin position="12"/>
        <end position="31"/>
    </location>
</feature>
<evidence type="ECO:0000256" key="11">
    <source>
        <dbReference type="SAM" id="Phobius"/>
    </source>
</evidence>
<feature type="transmembrane region" description="Helical" evidence="11">
    <location>
        <begin position="94"/>
        <end position="118"/>
    </location>
</feature>
<keyword evidence="9" id="KW-0458">Lysosome</keyword>
<feature type="transmembrane region" description="Helical" evidence="11">
    <location>
        <begin position="240"/>
        <end position="259"/>
    </location>
</feature>
<evidence type="ECO:0000313" key="13">
    <source>
        <dbReference type="Proteomes" id="UP000800094"/>
    </source>
</evidence>
<feature type="transmembrane region" description="Helical" evidence="11">
    <location>
        <begin position="201"/>
        <end position="220"/>
    </location>
</feature>
<keyword evidence="7 11" id="KW-1133">Transmembrane helix</keyword>
<evidence type="ECO:0000256" key="5">
    <source>
        <dbReference type="ARBA" id="ARBA00022737"/>
    </source>
</evidence>
<dbReference type="FunFam" id="1.20.1280.290:FF:000016">
    <property type="entry name" value="Cystinosin homolog"/>
    <property type="match status" value="1"/>
</dbReference>
<evidence type="ECO:0000256" key="2">
    <source>
        <dbReference type="ARBA" id="ARBA00006855"/>
    </source>
</evidence>
<dbReference type="GO" id="GO:0000324">
    <property type="term" value="C:fungal-type vacuole"/>
    <property type="evidence" value="ECO:0007669"/>
    <property type="project" value="TreeGrafter"/>
</dbReference>
<comment type="similarity">
    <text evidence="2">Belongs to the cystinosin family.</text>
</comment>
<evidence type="ECO:0000256" key="7">
    <source>
        <dbReference type="ARBA" id="ARBA00022989"/>
    </source>
</evidence>
<evidence type="ECO:0000313" key="12">
    <source>
        <dbReference type="EMBL" id="KAF2255046.1"/>
    </source>
</evidence>
<dbReference type="InterPro" id="IPR006603">
    <property type="entry name" value="PQ-loop_rpt"/>
</dbReference>
<dbReference type="GO" id="GO:0015293">
    <property type="term" value="F:symporter activity"/>
    <property type="evidence" value="ECO:0007669"/>
    <property type="project" value="UniProtKB-KW"/>
</dbReference>